<dbReference type="RefSeq" id="WP_008910561.1">
    <property type="nucleotide sequence ID" value="NZ_KB233222.1"/>
</dbReference>
<dbReference type="OrthoDB" id="9766840at2"/>
<dbReference type="SUPFAM" id="SSF53335">
    <property type="entry name" value="S-adenosyl-L-methionine-dependent methyltransferases"/>
    <property type="match status" value="1"/>
</dbReference>
<keyword evidence="1 7" id="KW-0489">Methyltransferase</keyword>
<evidence type="ECO:0000256" key="4">
    <source>
        <dbReference type="PIRSR" id="PIRSR005739-1"/>
    </source>
</evidence>
<dbReference type="PROSITE" id="PS51683">
    <property type="entry name" value="SAM_OMT_II"/>
    <property type="match status" value="1"/>
</dbReference>
<reference evidence="7 8" key="1">
    <citation type="journal article" date="2012" name="BMC Genomics">
        <title>Comparative genomics of bacteria in the genus Providencia isolated from wild Drosophila melanogaster.</title>
        <authorList>
            <person name="Galac M.R."/>
            <person name="Lazzaro B.P."/>
        </authorList>
    </citation>
    <scope>NUCLEOTIDE SEQUENCE [LARGE SCALE GENOMIC DNA]</scope>
    <source>
        <strain evidence="7 8">DSM 19968</strain>
    </source>
</reference>
<dbReference type="EMBL" id="AKKL01000007">
    <property type="protein sequence ID" value="EKT64645.1"/>
    <property type="molecule type" value="Genomic_DNA"/>
</dbReference>
<dbReference type="InterPro" id="IPR001077">
    <property type="entry name" value="COMT_C"/>
</dbReference>
<dbReference type="InterPro" id="IPR016461">
    <property type="entry name" value="COMT-like"/>
</dbReference>
<dbReference type="PATRIC" id="fig|1141662.3.peg.517"/>
<dbReference type="InterPro" id="IPR036390">
    <property type="entry name" value="WH_DNA-bd_sf"/>
</dbReference>
<dbReference type="PANTHER" id="PTHR43712:SF2">
    <property type="entry name" value="O-METHYLTRANSFERASE CICE"/>
    <property type="match status" value="1"/>
</dbReference>
<evidence type="ECO:0000313" key="8">
    <source>
        <dbReference type="Proteomes" id="UP000009336"/>
    </source>
</evidence>
<dbReference type="eggNOG" id="COG1414">
    <property type="taxonomic scope" value="Bacteria"/>
</dbReference>
<feature type="domain" description="O-methyltransferase C-terminal" evidence="5">
    <location>
        <begin position="127"/>
        <end position="322"/>
    </location>
</feature>
<dbReference type="Gene3D" id="3.40.50.150">
    <property type="entry name" value="Vaccinia Virus protein VP39"/>
    <property type="match status" value="1"/>
</dbReference>
<dbReference type="GO" id="GO:0032259">
    <property type="term" value="P:methylation"/>
    <property type="evidence" value="ECO:0007669"/>
    <property type="project" value="UniProtKB-KW"/>
</dbReference>
<proteinExistence type="predicted"/>
<dbReference type="GO" id="GO:0046983">
    <property type="term" value="F:protein dimerization activity"/>
    <property type="evidence" value="ECO:0007669"/>
    <property type="project" value="InterPro"/>
</dbReference>
<dbReference type="Pfam" id="PF08100">
    <property type="entry name" value="Dimerisation"/>
    <property type="match status" value="1"/>
</dbReference>
<sequence length="342" mass="39106">MNIKTIQFEKSNDMHTAQYMIQQALGFVYQAALRAAAELKIADHLEKEAKTVEQLATETKTEAKILKRILRVLASRKIFKCLDDSRFTLTPEASFLLSDHPYSLRQAILWLTDKTFWLPSAEFAQSAHGKHMFEEIFGTTYFEYWEKNDQPDGFDEGQASLSKIENEFIIQHYDFPKNAIIADIAGGLGNLLLTVLQRNPTLNGILFDQEHVLAKNILHELNDDSRWTIQAGSFFEACPEADIYLLKYITHDWEDSKLIKIFKTIRRAMKPTSKLLILDCIIPLDNEPHFGKELDLICMSAFHDGGEHTEAEFKELFLRAGLKINQVISTNSHISIIETVPA</sequence>
<feature type="domain" description="O-methyltransferase dimerisation" evidence="6">
    <location>
        <begin position="22"/>
        <end position="98"/>
    </location>
</feature>
<dbReference type="InterPro" id="IPR029063">
    <property type="entry name" value="SAM-dependent_MTases_sf"/>
</dbReference>
<evidence type="ECO:0000256" key="2">
    <source>
        <dbReference type="ARBA" id="ARBA00022679"/>
    </source>
</evidence>
<evidence type="ECO:0000259" key="6">
    <source>
        <dbReference type="Pfam" id="PF08100"/>
    </source>
</evidence>
<dbReference type="STRING" id="1141662.OOA_02572"/>
<dbReference type="Gene3D" id="1.10.10.10">
    <property type="entry name" value="Winged helix-like DNA-binding domain superfamily/Winged helix DNA-binding domain"/>
    <property type="match status" value="1"/>
</dbReference>
<gene>
    <name evidence="7" type="ORF">OOA_02572</name>
</gene>
<evidence type="ECO:0000256" key="1">
    <source>
        <dbReference type="ARBA" id="ARBA00022603"/>
    </source>
</evidence>
<dbReference type="PIRSF" id="PIRSF005739">
    <property type="entry name" value="O-mtase"/>
    <property type="match status" value="1"/>
</dbReference>
<feature type="active site" description="Proton acceptor" evidence="4">
    <location>
        <position position="251"/>
    </location>
</feature>
<dbReference type="InterPro" id="IPR012967">
    <property type="entry name" value="COMT_dimerisation"/>
</dbReference>
<dbReference type="SUPFAM" id="SSF46785">
    <property type="entry name" value="Winged helix' DNA-binding domain"/>
    <property type="match status" value="1"/>
</dbReference>
<keyword evidence="3" id="KW-0949">S-adenosyl-L-methionine</keyword>
<dbReference type="PANTHER" id="PTHR43712">
    <property type="entry name" value="PUTATIVE (AFU_ORTHOLOGUE AFUA_4G14580)-RELATED"/>
    <property type="match status" value="1"/>
</dbReference>
<comment type="caution">
    <text evidence="7">The sequence shown here is derived from an EMBL/GenBank/DDBJ whole genome shotgun (WGS) entry which is preliminary data.</text>
</comment>
<protein>
    <submittedName>
        <fullName evidence="7">Putative O-methyltransferase</fullName>
    </submittedName>
</protein>
<evidence type="ECO:0000259" key="5">
    <source>
        <dbReference type="Pfam" id="PF00891"/>
    </source>
</evidence>
<dbReference type="Proteomes" id="UP000009336">
    <property type="component" value="Unassembled WGS sequence"/>
</dbReference>
<organism evidence="7 8">
    <name type="scientific">Providencia burhodogranariea DSM 19968</name>
    <dbReference type="NCBI Taxonomy" id="1141662"/>
    <lineage>
        <taxon>Bacteria</taxon>
        <taxon>Pseudomonadati</taxon>
        <taxon>Pseudomonadota</taxon>
        <taxon>Gammaproteobacteria</taxon>
        <taxon>Enterobacterales</taxon>
        <taxon>Morganellaceae</taxon>
        <taxon>Providencia</taxon>
    </lineage>
</organism>
<accession>K8X881</accession>
<dbReference type="AlphaFoldDB" id="K8X881"/>
<dbReference type="InterPro" id="IPR036388">
    <property type="entry name" value="WH-like_DNA-bd_sf"/>
</dbReference>
<dbReference type="GO" id="GO:0008171">
    <property type="term" value="F:O-methyltransferase activity"/>
    <property type="evidence" value="ECO:0007669"/>
    <property type="project" value="InterPro"/>
</dbReference>
<keyword evidence="2 7" id="KW-0808">Transferase</keyword>
<evidence type="ECO:0000256" key="3">
    <source>
        <dbReference type="ARBA" id="ARBA00022691"/>
    </source>
</evidence>
<name>K8X881_9GAMM</name>
<dbReference type="HOGENOM" id="CLU_005533_12_0_6"/>
<keyword evidence="8" id="KW-1185">Reference proteome</keyword>
<dbReference type="Pfam" id="PF00891">
    <property type="entry name" value="Methyltransf_2"/>
    <property type="match status" value="1"/>
</dbReference>
<evidence type="ECO:0000313" key="7">
    <source>
        <dbReference type="EMBL" id="EKT64645.1"/>
    </source>
</evidence>